<feature type="domain" description="Protein kinase" evidence="10">
    <location>
        <begin position="1117"/>
        <end position="1383"/>
    </location>
</feature>
<feature type="compositionally biased region" description="Pro residues" evidence="9">
    <location>
        <begin position="58"/>
        <end position="87"/>
    </location>
</feature>
<feature type="region of interest" description="Disordered" evidence="9">
    <location>
        <begin position="813"/>
        <end position="833"/>
    </location>
</feature>
<dbReference type="SMART" id="SM00220">
    <property type="entry name" value="S_TKc"/>
    <property type="match status" value="2"/>
</dbReference>
<dbReference type="SUPFAM" id="SSF47576">
    <property type="entry name" value="Calponin-homology domain, CH-domain"/>
    <property type="match status" value="1"/>
</dbReference>
<dbReference type="Pfam" id="PF00069">
    <property type="entry name" value="Pkinase"/>
    <property type="match status" value="1"/>
</dbReference>
<feature type="compositionally biased region" description="Polar residues" evidence="9">
    <location>
        <begin position="303"/>
        <end position="320"/>
    </location>
</feature>
<dbReference type="InterPro" id="IPR008266">
    <property type="entry name" value="Tyr_kinase_AS"/>
</dbReference>
<dbReference type="InterPro" id="IPR003096">
    <property type="entry name" value="SM22_calponin"/>
</dbReference>
<evidence type="ECO:0000259" key="11">
    <source>
        <dbReference type="PROSITE" id="PS50021"/>
    </source>
</evidence>
<dbReference type="PRINTS" id="PR00888">
    <property type="entry name" value="SM22CALPONIN"/>
</dbReference>
<keyword evidence="4 8" id="KW-0547">Nucleotide-binding</keyword>
<dbReference type="OrthoDB" id="8693905at2759"/>
<dbReference type="PRINTS" id="PR00109">
    <property type="entry name" value="TYRKINASE"/>
</dbReference>
<dbReference type="GO" id="GO:0000165">
    <property type="term" value="P:MAPK cascade"/>
    <property type="evidence" value="ECO:0007669"/>
    <property type="project" value="UniProtKB-ARBA"/>
</dbReference>
<evidence type="ECO:0000256" key="4">
    <source>
        <dbReference type="ARBA" id="ARBA00022741"/>
    </source>
</evidence>
<protein>
    <recommendedName>
        <fullName evidence="15">Non-specific serine/threonine protein kinase</fullName>
    </recommendedName>
</protein>
<evidence type="ECO:0000259" key="10">
    <source>
        <dbReference type="PROSITE" id="PS50011"/>
    </source>
</evidence>
<gene>
    <name evidence="13" type="ORF">HMN09_00698900</name>
</gene>
<dbReference type="Pfam" id="PF00130">
    <property type="entry name" value="C1_1"/>
    <property type="match status" value="1"/>
</dbReference>
<dbReference type="PROSITE" id="PS50011">
    <property type="entry name" value="PROTEIN_KINASE_DOM"/>
    <property type="match status" value="2"/>
</dbReference>
<feature type="compositionally biased region" description="Polar residues" evidence="9">
    <location>
        <begin position="401"/>
        <end position="411"/>
    </location>
</feature>
<dbReference type="InterPro" id="IPR002219">
    <property type="entry name" value="PKC_DAG/PE"/>
</dbReference>
<dbReference type="InterPro" id="IPR008271">
    <property type="entry name" value="Ser/Thr_kinase_AS"/>
</dbReference>
<dbReference type="Gene3D" id="1.10.418.10">
    <property type="entry name" value="Calponin-like domain"/>
    <property type="match status" value="1"/>
</dbReference>
<dbReference type="PROSITE" id="PS50081">
    <property type="entry name" value="ZF_DAG_PE_2"/>
    <property type="match status" value="1"/>
</dbReference>
<feature type="region of interest" description="Disordered" evidence="9">
    <location>
        <begin position="1"/>
        <end position="131"/>
    </location>
</feature>
<keyword evidence="3" id="KW-0479">Metal-binding</keyword>
<sequence length="1389" mass="153704">MDLPTNNRSSTSTESHIIPSSPSEGASNAVQSAPQRNRWSFMKTIGDALRPKKRAGTSPPPSPSQPPSPPPPLPSWPPSRPPNPTPHSKPSSSPPSNALVSSSPAIRPPSPNTNPNSIDSPRRLSYPPVSSAEHRNAIRAATLMLCNKVAQAPVHLERTGSGRRDWEEVEVRMRALVRLARMWRKTGGGVNPELASSISDGGEERERRLFAEALRDGFVLCQLVNKLRPISVIHPDRREDGYVRTGNVTKFLEACSSSGVPKQDLFLRDDLIEATSESLARVARTIIALVQRLASLNSVPANQKPLIQSSPVGVASQNTTPKRDQDPPLSSDRQAHSRPAIRLGKGKWPDDFIDTPSAPFLDGNANEPSPQSPQPDFAPPGQREPSPDRLPAGSRRVPVTRRSSIQFGQRSSSRDSVEAVAEFPAHYGLGDDALATYEPPVSGGRNPHFESDDGQRRRPRPTDGETALKRSRPRSENVVNLSNANPQLTRDPSGASYGRKMLIIREEDKPQTHLQLGNCIGRGQFGSVYRALNLNTGQLAAVKRIRLERLSEQEITQLMRQLAIAKSLSHPNIVKYQGLARDEDTLSIVLEYAENGSLGHALKAFGKLNERLVASYVVKILEGLHYLHSSDVVHCDLKAANILTTKTGNVKLSDFGVPLNLWAMEGVIKDAAGTQNLNWVAPEVIELKGASPKSDIWSLACTIVELLTGRPPYAEIANSMSVMFRIVEDDMPPLPENCSPSLEDFLRQCFNKNPAERPSAELLGEHEWLKNTGAQPRDLRPQDSIPFLRRVGADLQKSDAARSFAQLDVPEPPIEGEVHVSSSPPGRRVSRTPLDTEISSHDHAFVKTTFSKPMVCRVCLLNIKKSAVLCEQCTLVAHSKCAINAPRTCDLHVQLLLYAQYAENDNAQDAEHAKEQRRVTEQALTQLLEWHQVFEAQTKERIVACTEMDDGLMQNLPSESAETMIYQHLVLFVSRSTQDVKLQQALGLVANFVASLDPVWSFVQSAQLRVQLLKVSSLLNISDGEQLRAAVAKDELALGMLLRKIVSTEREKKRFLLLKGESAQCAVDLIQDILDKNLLKKSQDAKTLISNVRRLLVKLAEASDALPASLFIRGVVEVDKEASFGGAFGDIYRASHNGRDVALKRMRVHVFQRNSEWHNLRRRFYREALLWQRLQHPFVLPFTGIDTETFPSFFCIVSPWMAHGTILKHLAENGNANVERRLLEIAQGLSYLHSQSVVHGDLRGSNILVDDNWQVRLADFGLGGFSDATVGTQTSHRGGSARWMSPELHLPQSCGLDSFQRTFASDAYSFACVCLELSQGKAPFFEIKEDMAVVLRVLAKERPARPEGPLPDSMWEIMQQCWAHDPGQRPSMARVVEMLQETLNTLSQI</sequence>
<dbReference type="SUPFAM" id="SSF57889">
    <property type="entry name" value="Cysteine-rich domain"/>
    <property type="match status" value="1"/>
</dbReference>
<dbReference type="PANTHER" id="PTHR48016:SF56">
    <property type="entry name" value="MAPKK KINASE"/>
    <property type="match status" value="1"/>
</dbReference>
<dbReference type="CDD" id="cd00029">
    <property type="entry name" value="C1"/>
    <property type="match status" value="1"/>
</dbReference>
<dbReference type="PROSITE" id="PS00479">
    <property type="entry name" value="ZF_DAG_PE_1"/>
    <property type="match status" value="1"/>
</dbReference>
<dbReference type="InterPro" id="IPR046349">
    <property type="entry name" value="C1-like_sf"/>
</dbReference>
<feature type="compositionally biased region" description="Polar residues" evidence="9">
    <location>
        <begin position="477"/>
        <end position="490"/>
    </location>
</feature>
<dbReference type="EMBL" id="JACAZE010000008">
    <property type="protein sequence ID" value="KAF7308499.1"/>
    <property type="molecule type" value="Genomic_DNA"/>
</dbReference>
<name>A0A8H6WDK2_MYCCL</name>
<evidence type="ECO:0000256" key="7">
    <source>
        <dbReference type="ARBA" id="ARBA00022840"/>
    </source>
</evidence>
<dbReference type="CDD" id="cd06627">
    <property type="entry name" value="STKc_Cdc7_like"/>
    <property type="match status" value="1"/>
</dbReference>
<dbReference type="Gene3D" id="1.10.510.10">
    <property type="entry name" value="Transferase(Phosphotransferase) domain 1"/>
    <property type="match status" value="2"/>
</dbReference>
<feature type="domain" description="Protein kinase" evidence="10">
    <location>
        <begin position="514"/>
        <end position="769"/>
    </location>
</feature>
<keyword evidence="2" id="KW-0808">Transferase</keyword>
<dbReference type="PANTHER" id="PTHR48016">
    <property type="entry name" value="MAP KINASE KINASE KINASE SSK2-RELATED-RELATED"/>
    <property type="match status" value="1"/>
</dbReference>
<dbReference type="Proteomes" id="UP000613580">
    <property type="component" value="Unassembled WGS sequence"/>
</dbReference>
<dbReference type="InterPro" id="IPR036872">
    <property type="entry name" value="CH_dom_sf"/>
</dbReference>
<dbReference type="PROSITE" id="PS50021">
    <property type="entry name" value="CH"/>
    <property type="match status" value="1"/>
</dbReference>
<dbReference type="Pfam" id="PF07714">
    <property type="entry name" value="PK_Tyr_Ser-Thr"/>
    <property type="match status" value="1"/>
</dbReference>
<dbReference type="CDD" id="cd00014">
    <property type="entry name" value="CH_SF"/>
    <property type="match status" value="1"/>
</dbReference>
<keyword evidence="14" id="KW-1185">Reference proteome</keyword>
<feature type="compositionally biased region" description="Low complexity" evidence="9">
    <location>
        <begin position="819"/>
        <end position="833"/>
    </location>
</feature>
<dbReference type="PROSITE" id="PS00107">
    <property type="entry name" value="PROTEIN_KINASE_ATP"/>
    <property type="match status" value="1"/>
</dbReference>
<evidence type="ECO:0000256" key="5">
    <source>
        <dbReference type="ARBA" id="ARBA00022777"/>
    </source>
</evidence>
<feature type="compositionally biased region" description="Polar residues" evidence="9">
    <location>
        <begin position="1"/>
        <end position="38"/>
    </location>
</feature>
<organism evidence="13 14">
    <name type="scientific">Mycena chlorophos</name>
    <name type="common">Agaric fungus</name>
    <name type="synonym">Agaricus chlorophos</name>
    <dbReference type="NCBI Taxonomy" id="658473"/>
    <lineage>
        <taxon>Eukaryota</taxon>
        <taxon>Fungi</taxon>
        <taxon>Dikarya</taxon>
        <taxon>Basidiomycota</taxon>
        <taxon>Agaricomycotina</taxon>
        <taxon>Agaricomycetes</taxon>
        <taxon>Agaricomycetidae</taxon>
        <taxon>Agaricales</taxon>
        <taxon>Marasmiineae</taxon>
        <taxon>Mycenaceae</taxon>
        <taxon>Mycena</taxon>
    </lineage>
</organism>
<evidence type="ECO:0000313" key="14">
    <source>
        <dbReference type="Proteomes" id="UP000613580"/>
    </source>
</evidence>
<feature type="compositionally biased region" description="Low complexity" evidence="9">
    <location>
        <begin position="88"/>
        <end position="104"/>
    </location>
</feature>
<feature type="compositionally biased region" description="Basic and acidic residues" evidence="9">
    <location>
        <begin position="447"/>
        <end position="468"/>
    </location>
</feature>
<evidence type="ECO:0000256" key="8">
    <source>
        <dbReference type="PROSITE-ProRule" id="PRU10141"/>
    </source>
</evidence>
<dbReference type="InterPro" id="IPR011009">
    <property type="entry name" value="Kinase-like_dom_sf"/>
</dbReference>
<evidence type="ECO:0000259" key="12">
    <source>
        <dbReference type="PROSITE" id="PS50081"/>
    </source>
</evidence>
<dbReference type="InterPro" id="IPR000719">
    <property type="entry name" value="Prot_kinase_dom"/>
</dbReference>
<feature type="region of interest" description="Disordered" evidence="9">
    <location>
        <begin position="303"/>
        <end position="416"/>
    </location>
</feature>
<keyword evidence="5" id="KW-0418">Kinase</keyword>
<feature type="region of interest" description="Disordered" evidence="9">
    <location>
        <begin position="430"/>
        <end position="495"/>
    </location>
</feature>
<reference evidence="13" key="1">
    <citation type="submission" date="2020-05" db="EMBL/GenBank/DDBJ databases">
        <title>Mycena genomes resolve the evolution of fungal bioluminescence.</title>
        <authorList>
            <person name="Tsai I.J."/>
        </authorList>
    </citation>
    <scope>NUCLEOTIDE SEQUENCE</scope>
    <source>
        <strain evidence="13">110903Hualien_Pintung</strain>
    </source>
</reference>
<proteinExistence type="predicted"/>
<comment type="caution">
    <text evidence="13">The sequence shown here is derived from an EMBL/GenBank/DDBJ whole genome shotgun (WGS) entry which is preliminary data.</text>
</comment>
<dbReference type="PROSITE" id="PS00108">
    <property type="entry name" value="PROTEIN_KINASE_ST"/>
    <property type="match status" value="1"/>
</dbReference>
<evidence type="ECO:0000256" key="1">
    <source>
        <dbReference type="ARBA" id="ARBA00022527"/>
    </source>
</evidence>
<keyword evidence="6" id="KW-0862">Zinc</keyword>
<evidence type="ECO:0000313" key="13">
    <source>
        <dbReference type="EMBL" id="KAF7308499.1"/>
    </source>
</evidence>
<dbReference type="InterPro" id="IPR017441">
    <property type="entry name" value="Protein_kinase_ATP_BS"/>
</dbReference>
<evidence type="ECO:0008006" key="15">
    <source>
        <dbReference type="Google" id="ProtNLM"/>
    </source>
</evidence>
<evidence type="ECO:0000256" key="6">
    <source>
        <dbReference type="ARBA" id="ARBA00022833"/>
    </source>
</evidence>
<evidence type="ECO:0000256" key="3">
    <source>
        <dbReference type="ARBA" id="ARBA00022723"/>
    </source>
</evidence>
<dbReference type="GO" id="GO:0005524">
    <property type="term" value="F:ATP binding"/>
    <property type="evidence" value="ECO:0007669"/>
    <property type="project" value="UniProtKB-UniRule"/>
</dbReference>
<dbReference type="Pfam" id="PF00307">
    <property type="entry name" value="CH"/>
    <property type="match status" value="1"/>
</dbReference>
<evidence type="ECO:0000256" key="2">
    <source>
        <dbReference type="ARBA" id="ARBA00022679"/>
    </source>
</evidence>
<dbReference type="Gene3D" id="3.30.60.20">
    <property type="match status" value="1"/>
</dbReference>
<dbReference type="GO" id="GO:0004674">
    <property type="term" value="F:protein serine/threonine kinase activity"/>
    <property type="evidence" value="ECO:0007669"/>
    <property type="project" value="UniProtKB-KW"/>
</dbReference>
<feature type="binding site" evidence="8">
    <location>
        <position position="543"/>
    </location>
    <ligand>
        <name>ATP</name>
        <dbReference type="ChEBI" id="CHEBI:30616"/>
    </ligand>
</feature>
<feature type="domain" description="Calponin-homology (CH)" evidence="11">
    <location>
        <begin position="170"/>
        <end position="294"/>
    </location>
</feature>
<dbReference type="SUPFAM" id="SSF56112">
    <property type="entry name" value="Protein kinase-like (PK-like)"/>
    <property type="match status" value="2"/>
</dbReference>
<keyword evidence="1" id="KW-0723">Serine/threonine-protein kinase</keyword>
<dbReference type="GO" id="GO:0046872">
    <property type="term" value="F:metal ion binding"/>
    <property type="evidence" value="ECO:0007669"/>
    <property type="project" value="UniProtKB-KW"/>
</dbReference>
<dbReference type="InterPro" id="IPR001245">
    <property type="entry name" value="Ser-Thr/Tyr_kinase_cat_dom"/>
</dbReference>
<dbReference type="InterPro" id="IPR001715">
    <property type="entry name" value="CH_dom"/>
</dbReference>
<feature type="domain" description="Phorbol-ester/DAG-type" evidence="12">
    <location>
        <begin position="842"/>
        <end position="889"/>
    </location>
</feature>
<keyword evidence="7 8" id="KW-0067">ATP-binding</keyword>
<dbReference type="PROSITE" id="PS00109">
    <property type="entry name" value="PROTEIN_KINASE_TYR"/>
    <property type="match status" value="1"/>
</dbReference>
<dbReference type="InterPro" id="IPR050538">
    <property type="entry name" value="MAP_kinase_kinase_kinase"/>
</dbReference>
<evidence type="ECO:0000256" key="9">
    <source>
        <dbReference type="SAM" id="MobiDB-lite"/>
    </source>
</evidence>
<dbReference type="SMART" id="SM00109">
    <property type="entry name" value="C1"/>
    <property type="match status" value="1"/>
</dbReference>
<accession>A0A8H6WDK2</accession>